<evidence type="ECO:0000313" key="6">
    <source>
        <dbReference type="Proteomes" id="UP001162741"/>
    </source>
</evidence>
<organism evidence="5 6">
    <name type="scientific">Chitinophaga horti</name>
    <dbReference type="NCBI Taxonomy" id="2920382"/>
    <lineage>
        <taxon>Bacteria</taxon>
        <taxon>Pseudomonadati</taxon>
        <taxon>Bacteroidota</taxon>
        <taxon>Chitinophagia</taxon>
        <taxon>Chitinophagales</taxon>
        <taxon>Chitinophagaceae</taxon>
        <taxon>Chitinophaga</taxon>
    </lineage>
</organism>
<evidence type="ECO:0000313" key="5">
    <source>
        <dbReference type="EMBL" id="UYQ95105.1"/>
    </source>
</evidence>
<keyword evidence="3" id="KW-0804">Transcription</keyword>
<gene>
    <name evidence="5" type="ORF">MKQ68_08350</name>
</gene>
<evidence type="ECO:0000256" key="2">
    <source>
        <dbReference type="ARBA" id="ARBA00023125"/>
    </source>
</evidence>
<keyword evidence="6" id="KW-1185">Reference proteome</keyword>
<dbReference type="InterPro" id="IPR020449">
    <property type="entry name" value="Tscrpt_reg_AraC-type_HTH"/>
</dbReference>
<evidence type="ECO:0000256" key="1">
    <source>
        <dbReference type="ARBA" id="ARBA00023015"/>
    </source>
</evidence>
<dbReference type="SUPFAM" id="SSF46689">
    <property type="entry name" value="Homeodomain-like"/>
    <property type="match status" value="2"/>
</dbReference>
<name>A0ABY6J5Z1_9BACT</name>
<dbReference type="InterPro" id="IPR018060">
    <property type="entry name" value="HTH_AraC"/>
</dbReference>
<dbReference type="RefSeq" id="WP_264282895.1">
    <property type="nucleotide sequence ID" value="NZ_CP107006.1"/>
</dbReference>
<dbReference type="EMBL" id="CP107006">
    <property type="protein sequence ID" value="UYQ95105.1"/>
    <property type="molecule type" value="Genomic_DNA"/>
</dbReference>
<dbReference type="PROSITE" id="PS01124">
    <property type="entry name" value="HTH_ARAC_FAMILY_2"/>
    <property type="match status" value="1"/>
</dbReference>
<evidence type="ECO:0000256" key="3">
    <source>
        <dbReference type="ARBA" id="ARBA00023163"/>
    </source>
</evidence>
<dbReference type="Gene3D" id="1.10.10.60">
    <property type="entry name" value="Homeodomain-like"/>
    <property type="match status" value="2"/>
</dbReference>
<dbReference type="Proteomes" id="UP001162741">
    <property type="component" value="Chromosome"/>
</dbReference>
<dbReference type="InterPro" id="IPR009057">
    <property type="entry name" value="Homeodomain-like_sf"/>
</dbReference>
<dbReference type="InterPro" id="IPR018062">
    <property type="entry name" value="HTH_AraC-typ_CS"/>
</dbReference>
<evidence type="ECO:0000259" key="4">
    <source>
        <dbReference type="PROSITE" id="PS01124"/>
    </source>
</evidence>
<keyword evidence="1" id="KW-0805">Transcription regulation</keyword>
<reference evidence="5" key="1">
    <citation type="submission" date="2022-10" db="EMBL/GenBank/DDBJ databases">
        <title>Chitinophaga sp. nov., isolated from soil.</title>
        <authorList>
            <person name="Jeon C.O."/>
        </authorList>
    </citation>
    <scope>NUCLEOTIDE SEQUENCE</scope>
    <source>
        <strain evidence="5">R8</strain>
    </source>
</reference>
<sequence>MEGMIKQQPTSLSCSFDINQNHGSAIRENRRPVNRPGHQGNIYELASPDGISLGYYNVQSSEPGAITFKNNSPFIQLSYTISGSKAYQVNGSRQQLASFKKQEYNYLFLPKEDIQLQWQPGERLEIFELGVSPELMLRYVPEEHPFFSTLHNSLEKNTPTPMSNANLSIQGKSSSILYEMLSCPMEGRYKQLYIKSKLGELLSMELEAYEQRNSRQPASGLKSVEIERMHQARSIILSNMQSPCSLIDLAHQVGTNEAYLKKHFKEVFGNTVYGYLNQVKMNEAKTMLLNDIPVSQVAFLTGYKYVSHFTRAFKKHFGVAPNKVRR</sequence>
<dbReference type="PANTHER" id="PTHR47893:SF1">
    <property type="entry name" value="REGULATORY PROTEIN PCHR"/>
    <property type="match status" value="1"/>
</dbReference>
<accession>A0ABY6J5Z1</accession>
<dbReference type="PANTHER" id="PTHR47893">
    <property type="entry name" value="REGULATORY PROTEIN PCHR"/>
    <property type="match status" value="1"/>
</dbReference>
<protein>
    <submittedName>
        <fullName evidence="5">AraC family transcriptional regulator</fullName>
    </submittedName>
</protein>
<proteinExistence type="predicted"/>
<keyword evidence="2" id="KW-0238">DNA-binding</keyword>
<dbReference type="Pfam" id="PF12833">
    <property type="entry name" value="HTH_18"/>
    <property type="match status" value="1"/>
</dbReference>
<feature type="domain" description="HTH araC/xylS-type" evidence="4">
    <location>
        <begin position="230"/>
        <end position="326"/>
    </location>
</feature>
<dbReference type="InterPro" id="IPR053142">
    <property type="entry name" value="PchR_regulatory_protein"/>
</dbReference>
<dbReference type="SMART" id="SM00342">
    <property type="entry name" value="HTH_ARAC"/>
    <property type="match status" value="1"/>
</dbReference>
<dbReference type="PROSITE" id="PS00041">
    <property type="entry name" value="HTH_ARAC_FAMILY_1"/>
    <property type="match status" value="1"/>
</dbReference>
<dbReference type="PRINTS" id="PR00032">
    <property type="entry name" value="HTHARAC"/>
</dbReference>